<keyword evidence="5 7" id="KW-1133">Transmembrane helix</keyword>
<feature type="transmembrane region" description="Helical" evidence="7">
    <location>
        <begin position="256"/>
        <end position="282"/>
    </location>
</feature>
<evidence type="ECO:0000256" key="7">
    <source>
        <dbReference type="RuleBase" id="RU363032"/>
    </source>
</evidence>
<evidence type="ECO:0000256" key="6">
    <source>
        <dbReference type="ARBA" id="ARBA00023136"/>
    </source>
</evidence>
<evidence type="ECO:0000256" key="2">
    <source>
        <dbReference type="ARBA" id="ARBA00022448"/>
    </source>
</evidence>
<comment type="caution">
    <text evidence="9">The sequence shown here is derived from an EMBL/GenBank/DDBJ whole genome shotgun (WGS) entry which is preliminary data.</text>
</comment>
<keyword evidence="2 7" id="KW-0813">Transport</keyword>
<dbReference type="EMBL" id="JBHRVD010000001">
    <property type="protein sequence ID" value="MFC3320563.1"/>
    <property type="molecule type" value="Genomic_DNA"/>
</dbReference>
<dbReference type="Pfam" id="PF19300">
    <property type="entry name" value="BPD_transp_1_N"/>
    <property type="match status" value="1"/>
</dbReference>
<gene>
    <name evidence="9" type="ORF">ACFOJ9_01660</name>
</gene>
<dbReference type="Proteomes" id="UP001595648">
    <property type="component" value="Unassembled WGS sequence"/>
</dbReference>
<proteinExistence type="inferred from homology"/>
<dbReference type="PANTHER" id="PTHR43376">
    <property type="entry name" value="OLIGOPEPTIDE TRANSPORT SYSTEM PERMEASE PROTEIN"/>
    <property type="match status" value="1"/>
</dbReference>
<name>A0ABV7MGA7_9HYPH</name>
<evidence type="ECO:0000256" key="5">
    <source>
        <dbReference type="ARBA" id="ARBA00022989"/>
    </source>
</evidence>
<keyword evidence="3" id="KW-1003">Cell membrane</keyword>
<dbReference type="InterPro" id="IPR035906">
    <property type="entry name" value="MetI-like_sf"/>
</dbReference>
<evidence type="ECO:0000313" key="9">
    <source>
        <dbReference type="EMBL" id="MFC3320563.1"/>
    </source>
</evidence>
<feature type="transmembrane region" description="Helical" evidence="7">
    <location>
        <begin position="302"/>
        <end position="328"/>
    </location>
</feature>
<evidence type="ECO:0000256" key="1">
    <source>
        <dbReference type="ARBA" id="ARBA00004651"/>
    </source>
</evidence>
<accession>A0ABV7MGA7</accession>
<feature type="domain" description="ABC transmembrane type-1" evidence="8">
    <location>
        <begin position="109"/>
        <end position="321"/>
    </location>
</feature>
<dbReference type="InterPro" id="IPR000515">
    <property type="entry name" value="MetI-like"/>
</dbReference>
<dbReference type="CDD" id="cd06261">
    <property type="entry name" value="TM_PBP2"/>
    <property type="match status" value="1"/>
</dbReference>
<dbReference type="PANTHER" id="PTHR43376:SF1">
    <property type="entry name" value="OLIGOPEPTIDE TRANSPORT SYSTEM PERMEASE PROTEIN"/>
    <property type="match status" value="1"/>
</dbReference>
<reference evidence="10" key="1">
    <citation type="journal article" date="2019" name="Int. J. Syst. Evol. Microbiol.">
        <title>The Global Catalogue of Microorganisms (GCM) 10K type strain sequencing project: providing services to taxonomists for standard genome sequencing and annotation.</title>
        <authorList>
            <consortium name="The Broad Institute Genomics Platform"/>
            <consortium name="The Broad Institute Genome Sequencing Center for Infectious Disease"/>
            <person name="Wu L."/>
            <person name="Ma J."/>
        </authorList>
    </citation>
    <scope>NUCLEOTIDE SEQUENCE [LARGE SCALE GENOMIC DNA]</scope>
    <source>
        <strain evidence="10">ICMP 19515</strain>
    </source>
</reference>
<organism evidence="9 10">
    <name type="scientific">Mesorhizobium cantuariense</name>
    <dbReference type="NCBI Taxonomy" id="1300275"/>
    <lineage>
        <taxon>Bacteria</taxon>
        <taxon>Pseudomonadati</taxon>
        <taxon>Pseudomonadota</taxon>
        <taxon>Alphaproteobacteria</taxon>
        <taxon>Hyphomicrobiales</taxon>
        <taxon>Phyllobacteriaceae</taxon>
        <taxon>Mesorhizobium</taxon>
    </lineage>
</organism>
<evidence type="ECO:0000313" key="10">
    <source>
        <dbReference type="Proteomes" id="UP001595648"/>
    </source>
</evidence>
<keyword evidence="4 7" id="KW-0812">Transmembrane</keyword>
<protein>
    <submittedName>
        <fullName evidence="9">ABC transporter permease</fullName>
    </submittedName>
</protein>
<dbReference type="Gene3D" id="1.10.3720.10">
    <property type="entry name" value="MetI-like"/>
    <property type="match status" value="1"/>
</dbReference>
<evidence type="ECO:0000259" key="8">
    <source>
        <dbReference type="PROSITE" id="PS50928"/>
    </source>
</evidence>
<evidence type="ECO:0000256" key="4">
    <source>
        <dbReference type="ARBA" id="ARBA00022692"/>
    </source>
</evidence>
<evidence type="ECO:0000256" key="3">
    <source>
        <dbReference type="ARBA" id="ARBA00022475"/>
    </source>
</evidence>
<feature type="transmembrane region" description="Helical" evidence="7">
    <location>
        <begin position="17"/>
        <end position="39"/>
    </location>
</feature>
<keyword evidence="10" id="KW-1185">Reference proteome</keyword>
<keyword evidence="6 7" id="KW-0472">Membrane</keyword>
<dbReference type="InterPro" id="IPR045621">
    <property type="entry name" value="BPD_transp_1_N"/>
</dbReference>
<comment type="similarity">
    <text evidence="7">Belongs to the binding-protein-dependent transport system permease family.</text>
</comment>
<comment type="subcellular location">
    <subcellularLocation>
        <location evidence="1 7">Cell membrane</location>
        <topology evidence="1 7">Multi-pass membrane protein</topology>
    </subcellularLocation>
</comment>
<feature type="transmembrane region" description="Helical" evidence="7">
    <location>
        <begin position="157"/>
        <end position="176"/>
    </location>
</feature>
<dbReference type="SUPFAM" id="SSF161098">
    <property type="entry name" value="MetI-like"/>
    <property type="match status" value="1"/>
</dbReference>
<feature type="transmembrane region" description="Helical" evidence="7">
    <location>
        <begin position="113"/>
        <end position="136"/>
    </location>
</feature>
<feature type="transmembrane region" description="Helical" evidence="7">
    <location>
        <begin position="202"/>
        <end position="220"/>
    </location>
</feature>
<dbReference type="PROSITE" id="PS50928">
    <property type="entry name" value="ABC_TM1"/>
    <property type="match status" value="1"/>
</dbReference>
<dbReference type="RefSeq" id="WP_378976638.1">
    <property type="nucleotide sequence ID" value="NZ_JBHRVD010000001.1"/>
</dbReference>
<sequence>MLTNGQGRRANQRIERILLRAVITLLMVAILNFILFRIVPGDPASMLLAGARTAVTAEQIEAQRQRWGLDRPLIPDQVLNYLSTTLRGDLGYSFKFRGRRVADLIMERLPATIALVGLAQLIAIVSGVILGIYAGWRRGGVVDHVATGTSLALYSTPPFWLAMLLVVIFSTALGWLPGYGQYSPTVASAGPLAWLVDRARHLVLPVSAVALGLIGQYVLVARAAMSDVVTEDYMVTARAKGLTGGQMLMRHAFRNAMLPVVTLVTLNLGYVVAGAITVESVFAWPGIGRLTVEALNARDYPVLQGIFLLLGASVVVANLAADLAYNILDPRVRQ</sequence>
<dbReference type="Pfam" id="PF00528">
    <property type="entry name" value="BPD_transp_1"/>
    <property type="match status" value="1"/>
</dbReference>